<protein>
    <submittedName>
        <fullName evidence="2">Uncharacterized protein</fullName>
    </submittedName>
</protein>
<keyword evidence="3" id="KW-1185">Reference proteome</keyword>
<sequence length="100" mass="11417">MQEASWRRGKVSSPLTGRNLQQIQTQDGQPSSFTSRGLRGQESGTNKHRSTKPSILGKTCTFQKDERHNHTRLKALMYMESKDNRVRIYGYQIMGDSKAT</sequence>
<proteinExistence type="predicted"/>
<evidence type="ECO:0000313" key="2">
    <source>
        <dbReference type="EMBL" id="MEQ2314362.1"/>
    </source>
</evidence>
<evidence type="ECO:0000313" key="3">
    <source>
        <dbReference type="Proteomes" id="UP001469553"/>
    </source>
</evidence>
<evidence type="ECO:0000256" key="1">
    <source>
        <dbReference type="SAM" id="MobiDB-lite"/>
    </source>
</evidence>
<feature type="region of interest" description="Disordered" evidence="1">
    <location>
        <begin position="1"/>
        <end position="57"/>
    </location>
</feature>
<dbReference type="EMBL" id="JAHRIP010085318">
    <property type="protein sequence ID" value="MEQ2314362.1"/>
    <property type="molecule type" value="Genomic_DNA"/>
</dbReference>
<gene>
    <name evidence="2" type="ORF">AMECASPLE_011312</name>
</gene>
<dbReference type="Proteomes" id="UP001469553">
    <property type="component" value="Unassembled WGS sequence"/>
</dbReference>
<accession>A0ABV1A8Q0</accession>
<organism evidence="2 3">
    <name type="scientific">Ameca splendens</name>
    <dbReference type="NCBI Taxonomy" id="208324"/>
    <lineage>
        <taxon>Eukaryota</taxon>
        <taxon>Metazoa</taxon>
        <taxon>Chordata</taxon>
        <taxon>Craniata</taxon>
        <taxon>Vertebrata</taxon>
        <taxon>Euteleostomi</taxon>
        <taxon>Actinopterygii</taxon>
        <taxon>Neopterygii</taxon>
        <taxon>Teleostei</taxon>
        <taxon>Neoteleostei</taxon>
        <taxon>Acanthomorphata</taxon>
        <taxon>Ovalentaria</taxon>
        <taxon>Atherinomorphae</taxon>
        <taxon>Cyprinodontiformes</taxon>
        <taxon>Goodeidae</taxon>
        <taxon>Ameca</taxon>
    </lineage>
</organism>
<comment type="caution">
    <text evidence="2">The sequence shown here is derived from an EMBL/GenBank/DDBJ whole genome shotgun (WGS) entry which is preliminary data.</text>
</comment>
<reference evidence="2 3" key="1">
    <citation type="submission" date="2021-06" db="EMBL/GenBank/DDBJ databases">
        <authorList>
            <person name="Palmer J.M."/>
        </authorList>
    </citation>
    <scope>NUCLEOTIDE SEQUENCE [LARGE SCALE GENOMIC DNA]</scope>
    <source>
        <strain evidence="2 3">AS_MEX2019</strain>
        <tissue evidence="2">Muscle</tissue>
    </source>
</reference>
<name>A0ABV1A8Q0_9TELE</name>
<feature type="compositionally biased region" description="Polar residues" evidence="1">
    <location>
        <begin position="13"/>
        <end position="35"/>
    </location>
</feature>